<dbReference type="SUPFAM" id="SSF54001">
    <property type="entry name" value="Cysteine proteinases"/>
    <property type="match status" value="1"/>
</dbReference>
<dbReference type="OrthoDB" id="1304502at2759"/>
<dbReference type="Pfam" id="PF02902">
    <property type="entry name" value="Peptidase_C48"/>
    <property type="match status" value="1"/>
</dbReference>
<sequence>MNLIIETDPIVEYILGYFLRCNVPWCTVDEVLFPINLSDKWHWILARLSFKDLRIYIYDSMSGARQNSAVRRSIEPYSVLLPYFLHRIGFWDTKENPMGIPTIDSFEIHVIDGLPTQDNTDCGVYVAAFAEYIIQGSRIPEAIDIDGIRNRYGILLWDYGVKKQRANALSDDESTGRLKDLAKKDNKKKGKSHFVVDDKDLKDNKKKVKSHSVIDDKALKDNKKKGKTRAVGDDETLKDIKKKGKLKGKKK</sequence>
<accession>A0A1S3Y4N3</accession>
<evidence type="ECO:0000256" key="3">
    <source>
        <dbReference type="ARBA" id="ARBA00022801"/>
    </source>
</evidence>
<reference evidence="6" key="1">
    <citation type="submission" date="2025-08" db="UniProtKB">
        <authorList>
            <consortium name="RefSeq"/>
        </authorList>
    </citation>
    <scope>IDENTIFICATION</scope>
</reference>
<evidence type="ECO:0000256" key="4">
    <source>
        <dbReference type="SAM" id="MobiDB-lite"/>
    </source>
</evidence>
<evidence type="ECO:0000259" key="5">
    <source>
        <dbReference type="PROSITE" id="PS50600"/>
    </source>
</evidence>
<keyword evidence="2" id="KW-0645">Protease</keyword>
<evidence type="ECO:0000256" key="2">
    <source>
        <dbReference type="ARBA" id="ARBA00022670"/>
    </source>
</evidence>
<dbReference type="KEGG" id="nta:107772140"/>
<keyword evidence="3" id="KW-0378">Hydrolase</keyword>
<dbReference type="PROSITE" id="PS50600">
    <property type="entry name" value="ULP_PROTEASE"/>
    <property type="match status" value="1"/>
</dbReference>
<feature type="region of interest" description="Disordered" evidence="4">
    <location>
        <begin position="207"/>
        <end position="231"/>
    </location>
</feature>
<dbReference type="AlphaFoldDB" id="A0A1S3Y4N3"/>
<dbReference type="GO" id="GO:0006508">
    <property type="term" value="P:proteolysis"/>
    <property type="evidence" value="ECO:0007669"/>
    <property type="project" value="UniProtKB-KW"/>
</dbReference>
<dbReference type="PANTHER" id="PTHR31470:SF50">
    <property type="entry name" value="UBIQUITIN-LIKE PROTEASE FAMILY PROFILE DOMAIN-CONTAINING PROTEIN"/>
    <property type="match status" value="1"/>
</dbReference>
<evidence type="ECO:0000313" key="6">
    <source>
        <dbReference type="RefSeq" id="XP_016447111.1"/>
    </source>
</evidence>
<dbReference type="PANTHER" id="PTHR31470">
    <property type="entry name" value="CYSTEINE PROTEINASES SUPERFAMILY PROTEIN-RELATED-RELATED"/>
    <property type="match status" value="1"/>
</dbReference>
<organism evidence="6">
    <name type="scientific">Nicotiana tabacum</name>
    <name type="common">Common tobacco</name>
    <dbReference type="NCBI Taxonomy" id="4097"/>
    <lineage>
        <taxon>Eukaryota</taxon>
        <taxon>Viridiplantae</taxon>
        <taxon>Streptophyta</taxon>
        <taxon>Embryophyta</taxon>
        <taxon>Tracheophyta</taxon>
        <taxon>Spermatophyta</taxon>
        <taxon>Magnoliopsida</taxon>
        <taxon>eudicotyledons</taxon>
        <taxon>Gunneridae</taxon>
        <taxon>Pentapetalae</taxon>
        <taxon>asterids</taxon>
        <taxon>lamiids</taxon>
        <taxon>Solanales</taxon>
        <taxon>Solanaceae</taxon>
        <taxon>Nicotianoideae</taxon>
        <taxon>Nicotianeae</taxon>
        <taxon>Nicotiana</taxon>
    </lineage>
</organism>
<feature type="compositionally biased region" description="Basic and acidic residues" evidence="4">
    <location>
        <begin position="212"/>
        <end position="221"/>
    </location>
</feature>
<dbReference type="PaxDb" id="4097-A0A1S3Y4N3"/>
<evidence type="ECO:0000256" key="1">
    <source>
        <dbReference type="ARBA" id="ARBA00005234"/>
    </source>
</evidence>
<dbReference type="InterPro" id="IPR038765">
    <property type="entry name" value="Papain-like_cys_pep_sf"/>
</dbReference>
<proteinExistence type="inferred from homology"/>
<dbReference type="RefSeq" id="XP_016447111.1">
    <property type="nucleotide sequence ID" value="XM_016591625.1"/>
</dbReference>
<dbReference type="GO" id="GO:0008234">
    <property type="term" value="F:cysteine-type peptidase activity"/>
    <property type="evidence" value="ECO:0007669"/>
    <property type="project" value="InterPro"/>
</dbReference>
<name>A0A1S3Y4N3_TOBAC</name>
<comment type="similarity">
    <text evidence="1">Belongs to the peptidase C48 family.</text>
</comment>
<feature type="domain" description="Ubiquitin-like protease family profile" evidence="5">
    <location>
        <begin position="1"/>
        <end position="133"/>
    </location>
</feature>
<dbReference type="OMA" id="WHWILAR"/>
<protein>
    <recommendedName>
        <fullName evidence="5">Ubiquitin-like protease family profile domain-containing protein</fullName>
    </recommendedName>
</protein>
<gene>
    <name evidence="6" type="primary">LOC107772140</name>
</gene>
<dbReference type="Gene3D" id="3.40.395.10">
    <property type="entry name" value="Adenoviral Proteinase, Chain A"/>
    <property type="match status" value="1"/>
</dbReference>
<dbReference type="InterPro" id="IPR003653">
    <property type="entry name" value="Peptidase_C48_C"/>
</dbReference>